<gene>
    <name evidence="3" type="ORF">MOMUL_10240</name>
</gene>
<evidence type="ECO:0000256" key="1">
    <source>
        <dbReference type="ARBA" id="ARBA00023172"/>
    </source>
</evidence>
<name>A0A151B094_9FIRM</name>
<dbReference type="AlphaFoldDB" id="A0A151B094"/>
<dbReference type="SUPFAM" id="SSF56349">
    <property type="entry name" value="DNA breaking-rejoining enzymes"/>
    <property type="match status" value="1"/>
</dbReference>
<dbReference type="PANTHER" id="PTHR30349:SF64">
    <property type="entry name" value="PROPHAGE INTEGRASE INTD-RELATED"/>
    <property type="match status" value="1"/>
</dbReference>
<proteinExistence type="predicted"/>
<evidence type="ECO:0000313" key="3">
    <source>
        <dbReference type="EMBL" id="KYH33240.1"/>
    </source>
</evidence>
<accession>A0A151B094</accession>
<sequence length="150" mass="17155">MLMLQEPKTKQSKRTIPIPKSILTELKAHKIRQDQEKLQAGSKYQDNDLVFATAEGKPINPRNFNRSFYRMAKKAGIPPINPHALRHTFATRLLEADEHPKVVQDLLGHSQISLTLDTYSHASMDLKRRAAEKLDKILEVKKNSSDKTEE</sequence>
<dbReference type="InterPro" id="IPR050090">
    <property type="entry name" value="Tyrosine_recombinase_XerCD"/>
</dbReference>
<dbReference type="InterPro" id="IPR013762">
    <property type="entry name" value="Integrase-like_cat_sf"/>
</dbReference>
<dbReference type="CDD" id="cd01189">
    <property type="entry name" value="INT_ICEBs1_C_like"/>
    <property type="match status" value="1"/>
</dbReference>
<dbReference type="GO" id="GO:0003677">
    <property type="term" value="F:DNA binding"/>
    <property type="evidence" value="ECO:0007669"/>
    <property type="project" value="InterPro"/>
</dbReference>
<dbReference type="PANTHER" id="PTHR30349">
    <property type="entry name" value="PHAGE INTEGRASE-RELATED"/>
    <property type="match status" value="1"/>
</dbReference>
<keyword evidence="1" id="KW-0233">DNA recombination</keyword>
<dbReference type="InterPro" id="IPR011010">
    <property type="entry name" value="DNA_brk_join_enz"/>
</dbReference>
<dbReference type="EMBL" id="LTBC01000002">
    <property type="protein sequence ID" value="KYH33240.1"/>
    <property type="molecule type" value="Genomic_DNA"/>
</dbReference>
<dbReference type="GO" id="GO:0006310">
    <property type="term" value="P:DNA recombination"/>
    <property type="evidence" value="ECO:0007669"/>
    <property type="project" value="UniProtKB-KW"/>
</dbReference>
<dbReference type="Gene3D" id="1.10.443.10">
    <property type="entry name" value="Intergrase catalytic core"/>
    <property type="match status" value="1"/>
</dbReference>
<protein>
    <submittedName>
        <fullName evidence="3">Transposase</fullName>
    </submittedName>
</protein>
<dbReference type="Pfam" id="PF00589">
    <property type="entry name" value="Phage_integrase"/>
    <property type="match status" value="1"/>
</dbReference>
<dbReference type="Proteomes" id="UP000075670">
    <property type="component" value="Unassembled WGS sequence"/>
</dbReference>
<dbReference type="GO" id="GO:0015074">
    <property type="term" value="P:DNA integration"/>
    <property type="evidence" value="ECO:0007669"/>
    <property type="project" value="InterPro"/>
</dbReference>
<keyword evidence="4" id="KW-1185">Reference proteome</keyword>
<organism evidence="3 4">
    <name type="scientific">Moorella mulderi DSM 14980</name>
    <dbReference type="NCBI Taxonomy" id="1122241"/>
    <lineage>
        <taxon>Bacteria</taxon>
        <taxon>Bacillati</taxon>
        <taxon>Bacillota</taxon>
        <taxon>Clostridia</taxon>
        <taxon>Neomoorellales</taxon>
        <taxon>Neomoorellaceae</taxon>
        <taxon>Neomoorella</taxon>
    </lineage>
</organism>
<evidence type="ECO:0000259" key="2">
    <source>
        <dbReference type="PROSITE" id="PS51898"/>
    </source>
</evidence>
<dbReference type="PROSITE" id="PS51898">
    <property type="entry name" value="TYR_RECOMBINASE"/>
    <property type="match status" value="1"/>
</dbReference>
<dbReference type="PATRIC" id="fig|1122241.3.peg.1074"/>
<comment type="caution">
    <text evidence="3">The sequence shown here is derived from an EMBL/GenBank/DDBJ whole genome shotgun (WGS) entry which is preliminary data.</text>
</comment>
<dbReference type="InterPro" id="IPR002104">
    <property type="entry name" value="Integrase_catalytic"/>
</dbReference>
<feature type="domain" description="Tyr recombinase" evidence="2">
    <location>
        <begin position="1"/>
        <end position="132"/>
    </location>
</feature>
<reference evidence="3 4" key="1">
    <citation type="submission" date="2016-02" db="EMBL/GenBank/DDBJ databases">
        <title>Genome sequence of Moorella mulderi DSM 14980.</title>
        <authorList>
            <person name="Poehlein A."/>
            <person name="Daniel R."/>
        </authorList>
    </citation>
    <scope>NUCLEOTIDE SEQUENCE [LARGE SCALE GENOMIC DNA]</scope>
    <source>
        <strain evidence="3 4">DSM 14980</strain>
    </source>
</reference>
<evidence type="ECO:0000313" key="4">
    <source>
        <dbReference type="Proteomes" id="UP000075670"/>
    </source>
</evidence>